<dbReference type="InterPro" id="IPR023346">
    <property type="entry name" value="Lysozyme-like_dom_sf"/>
</dbReference>
<reference evidence="3 4" key="1">
    <citation type="submission" date="2020-06" db="EMBL/GenBank/DDBJ databases">
        <title>Genome sequence of Paramixta manurensis strain PD-1.</title>
        <authorList>
            <person name="Lee C.W."/>
            <person name="Kim J."/>
        </authorList>
    </citation>
    <scope>NUCLEOTIDE SEQUENCE [LARGE SCALE GENOMIC DNA]</scope>
    <source>
        <strain evidence="3 4">PD-1</strain>
    </source>
</reference>
<evidence type="ECO:0000256" key="1">
    <source>
        <dbReference type="ARBA" id="ARBA00007734"/>
    </source>
</evidence>
<accession>A0A6M8UM82</accession>
<evidence type="ECO:0000313" key="4">
    <source>
        <dbReference type="Proteomes" id="UP000505325"/>
    </source>
</evidence>
<dbReference type="PANTHER" id="PTHR37423">
    <property type="entry name" value="SOLUBLE LYTIC MUREIN TRANSGLYCOSYLASE-RELATED"/>
    <property type="match status" value="1"/>
</dbReference>
<dbReference type="InterPro" id="IPR008258">
    <property type="entry name" value="Transglycosylase_SLT_dom_1"/>
</dbReference>
<dbReference type="Proteomes" id="UP000505325">
    <property type="component" value="Chromosome"/>
</dbReference>
<proteinExistence type="inferred from homology"/>
<dbReference type="SUPFAM" id="SSF53955">
    <property type="entry name" value="Lysozyme-like"/>
    <property type="match status" value="1"/>
</dbReference>
<protein>
    <submittedName>
        <fullName evidence="3">Lytic murein transglycosylase</fullName>
    </submittedName>
</protein>
<organism evidence="3 4">
    <name type="scientific">Paramixta manurensis</name>
    <dbReference type="NCBI Taxonomy" id="2740817"/>
    <lineage>
        <taxon>Bacteria</taxon>
        <taxon>Pseudomonadati</taxon>
        <taxon>Pseudomonadota</taxon>
        <taxon>Gammaproteobacteria</taxon>
        <taxon>Enterobacterales</taxon>
        <taxon>Erwiniaceae</taxon>
        <taxon>Paramixta</taxon>
    </lineage>
</organism>
<comment type="similarity">
    <text evidence="1">Belongs to the transglycosylase Slt family.</text>
</comment>
<dbReference type="RefSeq" id="WP_173634909.1">
    <property type="nucleotide sequence ID" value="NZ_CP054212.1"/>
</dbReference>
<name>A0A6M8UM82_9GAMM</name>
<dbReference type="KEGG" id="pmak:PMPD1_3079"/>
<dbReference type="PANTHER" id="PTHR37423:SF2">
    <property type="entry name" value="MEMBRANE-BOUND LYTIC MUREIN TRANSGLYCOSYLASE C"/>
    <property type="match status" value="1"/>
</dbReference>
<keyword evidence="4" id="KW-1185">Reference proteome</keyword>
<evidence type="ECO:0000313" key="3">
    <source>
        <dbReference type="EMBL" id="QKJ88012.1"/>
    </source>
</evidence>
<dbReference type="Gene3D" id="1.10.530.10">
    <property type="match status" value="1"/>
</dbReference>
<dbReference type="AlphaFoldDB" id="A0A6M8UM82"/>
<gene>
    <name evidence="3" type="ORF">PMPD1_3079</name>
</gene>
<dbReference type="EMBL" id="CP054212">
    <property type="protein sequence ID" value="QKJ88012.1"/>
    <property type="molecule type" value="Genomic_DNA"/>
</dbReference>
<evidence type="ECO:0000259" key="2">
    <source>
        <dbReference type="Pfam" id="PF01464"/>
    </source>
</evidence>
<feature type="domain" description="Transglycosylase SLT" evidence="2">
    <location>
        <begin position="270"/>
        <end position="376"/>
    </location>
</feature>
<sequence>MARIPDANDIGRRIPQVAGGVASVDRSSQFRAQDNLGQVIQRVGDAYAQKEDQFNYAEAQSYFLKKKLAITSSFQDDNDYSTFGDRYNDQINKARESSMGMIRNANDRRAFEIESNNDIARGLEQIKGLARRKEVDHGIASLNSTIESNRSAAITAPDEETRMGFLKATQDAIEGAYSRGYIDETQSVAIRQKSAVDYAAASIGAMKPEQRIAALNSRDGIASLLPPDTKKKLQDAAANEVIGNRINDAQIRLMSPGGIGGFKSGPIPEEDLFSAVVGQESGGRQFDNEGKPLTSSAGAIGIAQIMPGTGPEAAKLAGLQWDESRFKNDAGYNQAIGKAYLNQQLKKYSGNPVLALAAYNAGPGKVDQWIKQIGDPRKGEVSDEGFANSIPYGETQNYVASVMSNAAKVNVTKNVIDSPEFGMLDAQQKARAVEQTYNVIDTATSSQRFSIQQRMQDDMARINAGKEVETPVTASEYVAAQQLSSTPAQRAQAYQQFDQYRQVLALQPAYKTIISSPSNVGLDAVNALRPDASDADFEFKQKRYAMAVQKYQQTIAAREKDPGGWMVQNVPSVQQAYQSYQQDPSTGSQLAHQILMEKQRLGIKSKDVLPDSIASGILQQINNNKEQDVNAIQSLGQQFGPYSEQVMQQVQKKAGPVLQVVMATNNPRAANALWQNRDVKTSELKDAVNTASKGASDSADSEWGSQSKDFASTMVGQPGGIAIWNNFNEQGRRLTYLNMQKGMGASDAAAQAYQDILGSQYQTKGTWRIPVTANADIKDVSDGVDAFMDKLKPSDITPLNGDPRLGDDVNRKQSLDRIKDNGEWVTNSDETGLMLTLNGLVVNDAQGNPLTVKFADLAQLGSANRGVLNQLSKDAFKPKIYTPGQAVKESQNRNEETARQLGNFGSADIPSMAEGMRNTNANLYQRSGAGD</sequence>
<dbReference type="Pfam" id="PF01464">
    <property type="entry name" value="SLT"/>
    <property type="match status" value="1"/>
</dbReference>